<protein>
    <submittedName>
        <fullName evidence="1">Uncharacterized protein</fullName>
    </submittedName>
</protein>
<dbReference type="EMBL" id="AP025730">
    <property type="protein sequence ID" value="BDI04842.1"/>
    <property type="molecule type" value="Genomic_DNA"/>
</dbReference>
<reference evidence="1" key="1">
    <citation type="submission" date="2022-04" db="EMBL/GenBank/DDBJ databases">
        <title>Whole genome sequence of Sphaerotilus sp. FB-5.</title>
        <authorList>
            <person name="Takeda M."/>
            <person name="Narihara S."/>
            <person name="Akimoto M."/>
            <person name="Akimoto R."/>
            <person name="Nishiyashiki S."/>
            <person name="Murakami T."/>
        </authorList>
    </citation>
    <scope>NUCLEOTIDE SEQUENCE</scope>
    <source>
        <strain evidence="1">FB-5</strain>
    </source>
</reference>
<keyword evidence="2" id="KW-1185">Reference proteome</keyword>
<evidence type="ECO:0000313" key="2">
    <source>
        <dbReference type="Proteomes" id="UP001057498"/>
    </source>
</evidence>
<evidence type="ECO:0000313" key="1">
    <source>
        <dbReference type="EMBL" id="BDI04842.1"/>
    </source>
</evidence>
<sequence length="145" mass="16250">MDYESLVEIGNGIMDLVRIQTQGTAEERDLLTALRGFQMHSQVTVSCQSMAASRRRILFASWQSQAIDRYDWDYSEHLTVPNPDFQSSSPDAVCPQDRTLTVYHSNARRIELAQLAAPFNVASDFWAVTDPQVAGPAEVDLSRSL</sequence>
<organism evidence="1 2">
    <name type="scientific">Sphaerotilus microaerophilus</name>
    <dbReference type="NCBI Taxonomy" id="2914710"/>
    <lineage>
        <taxon>Bacteria</taxon>
        <taxon>Pseudomonadati</taxon>
        <taxon>Pseudomonadota</taxon>
        <taxon>Betaproteobacteria</taxon>
        <taxon>Burkholderiales</taxon>
        <taxon>Sphaerotilaceae</taxon>
        <taxon>Sphaerotilus</taxon>
    </lineage>
</organism>
<dbReference type="Proteomes" id="UP001057498">
    <property type="component" value="Chromosome"/>
</dbReference>
<proteinExistence type="predicted"/>
<dbReference type="RefSeq" id="WP_251972931.1">
    <property type="nucleotide sequence ID" value="NZ_AP025730.1"/>
</dbReference>
<gene>
    <name evidence="1" type="ORF">CATMQ487_18120</name>
</gene>
<name>A0ABM7YKG2_9BURK</name>
<accession>A0ABM7YKG2</accession>